<dbReference type="OrthoDB" id="1913135at2759"/>
<feature type="region of interest" description="Disordered" evidence="1">
    <location>
        <begin position="61"/>
        <end position="113"/>
    </location>
</feature>
<feature type="compositionally biased region" description="Low complexity" evidence="1">
    <location>
        <begin position="503"/>
        <end position="512"/>
    </location>
</feature>
<feature type="region of interest" description="Disordered" evidence="1">
    <location>
        <begin position="322"/>
        <end position="531"/>
    </location>
</feature>
<protein>
    <submittedName>
        <fullName evidence="2">Uncharacterized protein</fullName>
    </submittedName>
</protein>
<evidence type="ECO:0000256" key="1">
    <source>
        <dbReference type="SAM" id="MobiDB-lite"/>
    </source>
</evidence>
<accession>A0A7J0F2P3</accession>
<name>A0A7J0F2P3_9ERIC</name>
<comment type="caution">
    <text evidence="2">The sequence shown here is derived from an EMBL/GenBank/DDBJ whole genome shotgun (WGS) entry which is preliminary data.</text>
</comment>
<proteinExistence type="predicted"/>
<reference evidence="2 3" key="1">
    <citation type="submission" date="2019-07" db="EMBL/GenBank/DDBJ databases">
        <title>De Novo Assembly of kiwifruit Actinidia rufa.</title>
        <authorList>
            <person name="Sugita-Konishi S."/>
            <person name="Sato K."/>
            <person name="Mori E."/>
            <person name="Abe Y."/>
            <person name="Kisaki G."/>
            <person name="Hamano K."/>
            <person name="Suezawa K."/>
            <person name="Otani M."/>
            <person name="Fukuda T."/>
            <person name="Manabe T."/>
            <person name="Gomi K."/>
            <person name="Tabuchi M."/>
            <person name="Akimitsu K."/>
            <person name="Kataoka I."/>
        </authorList>
    </citation>
    <scope>NUCLEOTIDE SEQUENCE [LARGE SCALE GENOMIC DNA]</scope>
    <source>
        <strain evidence="3">cv. Fuchu</strain>
    </source>
</reference>
<dbReference type="EMBL" id="BJWL01000008">
    <property type="protein sequence ID" value="GFY92950.1"/>
    <property type="molecule type" value="Genomic_DNA"/>
</dbReference>
<dbReference type="PANTHER" id="PTHR34660:SF3">
    <property type="entry name" value="RRM DOMAIN-CONTAINING PROTEIN"/>
    <property type="match status" value="1"/>
</dbReference>
<dbReference type="Proteomes" id="UP000585474">
    <property type="component" value="Unassembled WGS sequence"/>
</dbReference>
<feature type="compositionally biased region" description="Basic and acidic residues" evidence="1">
    <location>
        <begin position="329"/>
        <end position="404"/>
    </location>
</feature>
<dbReference type="PANTHER" id="PTHR34660">
    <property type="entry name" value="MYB-LIKE PROTEIN X"/>
    <property type="match status" value="1"/>
</dbReference>
<evidence type="ECO:0000313" key="2">
    <source>
        <dbReference type="EMBL" id="GFY92950.1"/>
    </source>
</evidence>
<organism evidence="2 3">
    <name type="scientific">Actinidia rufa</name>
    <dbReference type="NCBI Taxonomy" id="165716"/>
    <lineage>
        <taxon>Eukaryota</taxon>
        <taxon>Viridiplantae</taxon>
        <taxon>Streptophyta</taxon>
        <taxon>Embryophyta</taxon>
        <taxon>Tracheophyta</taxon>
        <taxon>Spermatophyta</taxon>
        <taxon>Magnoliopsida</taxon>
        <taxon>eudicotyledons</taxon>
        <taxon>Gunneridae</taxon>
        <taxon>Pentapetalae</taxon>
        <taxon>asterids</taxon>
        <taxon>Ericales</taxon>
        <taxon>Actinidiaceae</taxon>
        <taxon>Actinidia</taxon>
    </lineage>
</organism>
<feature type="compositionally biased region" description="Polar residues" evidence="1">
    <location>
        <begin position="513"/>
        <end position="522"/>
    </location>
</feature>
<gene>
    <name evidence="2" type="ORF">Acr_08g0013460</name>
</gene>
<sequence>MSRCFPFPPPGYEKKARTDDIDLLKKGSSTHTVFKPGPNRLVRLVVPLTGRRNCPVNPFNPVSILNRTQPAQPAVQPRNRRPGTGFDEPVQVTRERKKSERGDSVPVKRKKSERGVDSVPVVMDSVDSVPTVDSREGWSDLCFLGTVGSQIVHLLNAVDFDDTIDMIVYRLLALACWCLISDVYESLLFIPGGEVVVAAAAVLLLPSFHELGTRIRSQEKGSESQLAERLPGTEPKNAEWMDRLVVKDNGFLDKGKENNKGKRVDERKIDGQGIKCETRPISSAVLPNLAGLVQNRVDGIRGDTRPSGSAVVPNLAGLVQNRVEGMSRPLEKSTERRVEEKEKCKEREGDKKRVDEQKDKGLEKKGHRKDKDREKETKKEKVKEKSEHKNKDQDKSKDRNKNDLLDTLNVRNSHTSKDGDRNIATEGNLKKRKDFETNGFLHENDTRQSKMPRPSPRPSTENGRKLEPCQTLILSASGRPGPPNNLKVDNKERKVNGVIEPQSKSSSSKKSSAITQADQIAQASMKPPHPDSKYLSQVFSVPKMEKWSDFGDQEWLFSSKDRSSEKLNMGSINVTEMPMVWDEAMQIESVDVCALPYVIPY</sequence>
<feature type="compositionally biased region" description="Basic and acidic residues" evidence="1">
    <location>
        <begin position="93"/>
        <end position="103"/>
    </location>
</feature>
<keyword evidence="3" id="KW-1185">Reference proteome</keyword>
<dbReference type="AlphaFoldDB" id="A0A7J0F2P3"/>
<evidence type="ECO:0000313" key="3">
    <source>
        <dbReference type="Proteomes" id="UP000585474"/>
    </source>
</evidence>